<proteinExistence type="predicted"/>
<evidence type="ECO:0000313" key="1">
    <source>
        <dbReference type="EMBL" id="THU97235.1"/>
    </source>
</evidence>
<gene>
    <name evidence="1" type="ORF">K435DRAFT_598004</name>
</gene>
<dbReference type="EMBL" id="ML179159">
    <property type="protein sequence ID" value="THU97235.1"/>
    <property type="molecule type" value="Genomic_DNA"/>
</dbReference>
<feature type="non-terminal residue" evidence="1">
    <location>
        <position position="1"/>
    </location>
</feature>
<organism evidence="1 2">
    <name type="scientific">Dendrothele bispora (strain CBS 962.96)</name>
    <dbReference type="NCBI Taxonomy" id="1314807"/>
    <lineage>
        <taxon>Eukaryota</taxon>
        <taxon>Fungi</taxon>
        <taxon>Dikarya</taxon>
        <taxon>Basidiomycota</taxon>
        <taxon>Agaricomycotina</taxon>
        <taxon>Agaricomycetes</taxon>
        <taxon>Agaricomycetidae</taxon>
        <taxon>Agaricales</taxon>
        <taxon>Agaricales incertae sedis</taxon>
        <taxon>Dendrothele</taxon>
    </lineage>
</organism>
<evidence type="ECO:0000313" key="2">
    <source>
        <dbReference type="Proteomes" id="UP000297245"/>
    </source>
</evidence>
<keyword evidence="2" id="KW-1185">Reference proteome</keyword>
<evidence type="ECO:0008006" key="3">
    <source>
        <dbReference type="Google" id="ProtNLM"/>
    </source>
</evidence>
<dbReference type="Gene3D" id="3.60.130.30">
    <property type="match status" value="1"/>
</dbReference>
<feature type="non-terminal residue" evidence="1">
    <location>
        <position position="231"/>
    </location>
</feature>
<reference evidence="1 2" key="1">
    <citation type="journal article" date="2019" name="Nat. Ecol. Evol.">
        <title>Megaphylogeny resolves global patterns of mushroom evolution.</title>
        <authorList>
            <person name="Varga T."/>
            <person name="Krizsan K."/>
            <person name="Foldi C."/>
            <person name="Dima B."/>
            <person name="Sanchez-Garcia M."/>
            <person name="Sanchez-Ramirez S."/>
            <person name="Szollosi G.J."/>
            <person name="Szarkandi J.G."/>
            <person name="Papp V."/>
            <person name="Albert L."/>
            <person name="Andreopoulos W."/>
            <person name="Angelini C."/>
            <person name="Antonin V."/>
            <person name="Barry K.W."/>
            <person name="Bougher N.L."/>
            <person name="Buchanan P."/>
            <person name="Buyck B."/>
            <person name="Bense V."/>
            <person name="Catcheside P."/>
            <person name="Chovatia M."/>
            <person name="Cooper J."/>
            <person name="Damon W."/>
            <person name="Desjardin D."/>
            <person name="Finy P."/>
            <person name="Geml J."/>
            <person name="Haridas S."/>
            <person name="Hughes K."/>
            <person name="Justo A."/>
            <person name="Karasinski D."/>
            <person name="Kautmanova I."/>
            <person name="Kiss B."/>
            <person name="Kocsube S."/>
            <person name="Kotiranta H."/>
            <person name="LaButti K.M."/>
            <person name="Lechner B.E."/>
            <person name="Liimatainen K."/>
            <person name="Lipzen A."/>
            <person name="Lukacs Z."/>
            <person name="Mihaltcheva S."/>
            <person name="Morgado L.N."/>
            <person name="Niskanen T."/>
            <person name="Noordeloos M.E."/>
            <person name="Ohm R.A."/>
            <person name="Ortiz-Santana B."/>
            <person name="Ovrebo C."/>
            <person name="Racz N."/>
            <person name="Riley R."/>
            <person name="Savchenko A."/>
            <person name="Shiryaev A."/>
            <person name="Soop K."/>
            <person name="Spirin V."/>
            <person name="Szebenyi C."/>
            <person name="Tomsovsky M."/>
            <person name="Tulloss R.E."/>
            <person name="Uehling J."/>
            <person name="Grigoriev I.V."/>
            <person name="Vagvolgyi C."/>
            <person name="Papp T."/>
            <person name="Martin F.M."/>
            <person name="Miettinen O."/>
            <person name="Hibbett D.S."/>
            <person name="Nagy L.G."/>
        </authorList>
    </citation>
    <scope>NUCLEOTIDE SEQUENCE [LARGE SCALE GENOMIC DNA]</scope>
    <source>
        <strain evidence="1 2">CBS 962.96</strain>
    </source>
</reference>
<dbReference type="OrthoDB" id="3253621at2759"/>
<dbReference type="Proteomes" id="UP000297245">
    <property type="component" value="Unassembled WGS sequence"/>
</dbReference>
<accession>A0A4V4HG31</accession>
<sequence length="231" mass="25720">FKAHEKSSKRGVGFAACAYGWSYGKGQKRPMRLGGLRAGMMRELLGHQCFHNIAHHQSASYATFSPKNYHYYRQGMANLKQKIQDFTPNFPRSVFACMTVNFGPRTRTRIHTDAKNTAHGMCAVTALGNFDSKLGGHIVLWDLKVVLEFPSGCTILLPSALLLHSNVGVQAHETRYSLTQYTAGGIWRWLDAGGRTESQLDQGELADALVLKNGRRERAIGMFSTLEEIKS</sequence>
<protein>
    <recommendedName>
        <fullName evidence="3">Fe2OG dioxygenase domain-containing protein</fullName>
    </recommendedName>
</protein>
<name>A0A4V4HG31_DENBC</name>
<dbReference type="AlphaFoldDB" id="A0A4V4HG31"/>